<accession>A0A3R9KZP8</accession>
<evidence type="ECO:0000313" key="2">
    <source>
        <dbReference type="EMBL" id="RSD29692.1"/>
    </source>
</evidence>
<evidence type="ECO:0000256" key="1">
    <source>
        <dbReference type="PIRNR" id="PIRNR029225"/>
    </source>
</evidence>
<dbReference type="Pfam" id="PF03603">
    <property type="entry name" value="DNA_III_psi"/>
    <property type="match status" value="1"/>
</dbReference>
<reference evidence="2 3" key="1">
    <citation type="submission" date="2018-12" db="EMBL/GenBank/DDBJ databases">
        <title>Genomic taxonomy of the Vibrionaceae family.</title>
        <authorList>
            <person name="Gomez-Gil B."/>
            <person name="Enciso-Ibarra K."/>
        </authorList>
    </citation>
    <scope>NUCLEOTIDE SEQUENCE [LARGE SCALE GENOMIC DNA]</scope>
    <source>
        <strain evidence="2 3">CAIM 594</strain>
    </source>
</reference>
<organism evidence="2 3">
    <name type="scientific">Vibrio pectenicida</name>
    <dbReference type="NCBI Taxonomy" id="62763"/>
    <lineage>
        <taxon>Bacteria</taxon>
        <taxon>Pseudomonadati</taxon>
        <taxon>Pseudomonadota</taxon>
        <taxon>Gammaproteobacteria</taxon>
        <taxon>Vibrionales</taxon>
        <taxon>Vibrionaceae</taxon>
        <taxon>Vibrio</taxon>
    </lineage>
</organism>
<name>A0A3R9KZP8_9VIBR</name>
<dbReference type="InterPro" id="IPR004615">
    <property type="entry name" value="DNA_pol_III_psi"/>
</dbReference>
<dbReference type="InterPro" id="IPR036654">
    <property type="entry name" value="DNA_pol_III_psi_sf"/>
</dbReference>
<comment type="function">
    <text evidence="1">Part of the beta sliding clamp loading complex, which hydrolyzes ATP to load the beta clamp onto primed DNA to form the DNA replication pre-initiation complex. DNA polymerase III is a complex, multichain enzyme responsible for most of the replicative synthesis in bacteria. This DNA polymerase also exhibits 3' to 5' exonuclease activity.</text>
</comment>
<dbReference type="AlphaFoldDB" id="A0A3R9KZP8"/>
<evidence type="ECO:0000313" key="3">
    <source>
        <dbReference type="Proteomes" id="UP000269041"/>
    </source>
</evidence>
<keyword evidence="1" id="KW-0239">DNA-directed DNA polymerase</keyword>
<gene>
    <name evidence="2" type="ORF">EJA03_17825</name>
</gene>
<dbReference type="GO" id="GO:0008408">
    <property type="term" value="F:3'-5' exonuclease activity"/>
    <property type="evidence" value="ECO:0007669"/>
    <property type="project" value="InterPro"/>
</dbReference>
<dbReference type="Proteomes" id="UP000269041">
    <property type="component" value="Unassembled WGS sequence"/>
</dbReference>
<keyword evidence="1" id="KW-0808">Transferase</keyword>
<dbReference type="GO" id="GO:0003887">
    <property type="term" value="F:DNA-directed DNA polymerase activity"/>
    <property type="evidence" value="ECO:0007669"/>
    <property type="project" value="UniProtKB-KW"/>
</dbReference>
<dbReference type="SUPFAM" id="SSF102220">
    <property type="entry name" value="DNA polymerase III psi subunit"/>
    <property type="match status" value="1"/>
</dbReference>
<proteinExistence type="predicted"/>
<dbReference type="EMBL" id="RSFA01000118">
    <property type="protein sequence ID" value="RSD29692.1"/>
    <property type="molecule type" value="Genomic_DNA"/>
</dbReference>
<keyword evidence="3" id="KW-1185">Reference proteome</keyword>
<dbReference type="Gene3D" id="3.40.50.10220">
    <property type="entry name" value="DNA polymerase III, psi subunit"/>
    <property type="match status" value="1"/>
</dbReference>
<sequence>MSSIEHTYLHEMGIQVYDLQNIDKLVGYQAVPIHLPAKCKLVLLSPTYPTGEDAELFERVLHSMELTLADALHIFPQYTNLVSSQNQDWVWFSGCQVDSRIKGKVLHSPDLSCVKGDQQQRRALWQQICEKL</sequence>
<dbReference type="PIRSF" id="PIRSF029225">
    <property type="entry name" value="DNA_pol_III_psi"/>
    <property type="match status" value="1"/>
</dbReference>
<dbReference type="OrthoDB" id="5609147at2"/>
<keyword evidence="1" id="KW-0235">DNA replication</keyword>
<comment type="caution">
    <text evidence="2">The sequence shown here is derived from an EMBL/GenBank/DDBJ whole genome shotgun (WGS) entry which is preliminary data.</text>
</comment>
<keyword evidence="1" id="KW-0548">Nucleotidyltransferase</keyword>
<protein>
    <recommendedName>
        <fullName evidence="1">DNA polymerase III subunit psi</fullName>
    </recommendedName>
</protein>
<dbReference type="GO" id="GO:0006260">
    <property type="term" value="P:DNA replication"/>
    <property type="evidence" value="ECO:0007669"/>
    <property type="project" value="UniProtKB-KW"/>
</dbReference>